<comment type="caution">
    <text evidence="7">The sequence shown here is derived from an EMBL/GenBank/DDBJ whole genome shotgun (WGS) entry which is preliminary data.</text>
</comment>
<protein>
    <recommendedName>
        <fullName evidence="3">Nuclease SbcCD subunit C</fullName>
    </recommendedName>
</protein>
<evidence type="ECO:0000256" key="5">
    <source>
        <dbReference type="SAM" id="MobiDB-lite"/>
    </source>
</evidence>
<dbReference type="PANTHER" id="PTHR32114">
    <property type="entry name" value="ABC TRANSPORTER ABCH.3"/>
    <property type="match status" value="1"/>
</dbReference>
<dbReference type="OrthoDB" id="267455at2"/>
<feature type="region of interest" description="Disordered" evidence="5">
    <location>
        <begin position="480"/>
        <end position="538"/>
    </location>
</feature>
<comment type="similarity">
    <text evidence="1">Belongs to the SMC family. SbcC subfamily.</text>
</comment>
<sequence length="538" mass="60933">MKRFKGLVIENFQSHERTEIVFSKGLNVFVGPSDSGKSAILRALRWVLYNQPRGSDFIRTGASRCRVTLILSDGTQIVRERSSSVNRYLIRDPRGKEQVFEGFGSDVPREVLEAHGMVPLQLDEDRELTLQIGQQLEGPFLLSESGGTRAKSIGRISGAHLLDLAQNQTAKDQRAVSSRIRFVEEEMARREEELKPYEGLPRLRKQLDRAAALREEAERKKEFLERLRGLKERWEDCQSEMLRERKRIASLEKVPEAEKIFSRLVEDGTRLIRIRKMADGWRKGREEKAHWQQVRFRTTRLGEGAQRIAEAERLLERLDRLRRLSNHRLLLARDMDRERRVVERTVSLSAAGLLVDDLGEAVLKLRKMEERRNRWVGMRGERAGVERTLRRLKRAEQAEALWGGLEASCRLFQSLKERRDRLEELRGRIEKGMRYIAEREEEIRRKSEEMIRAFERMGRCPTCGMRFGPDLLKHLSEELQGGESGAAAGKGDSSTSQGFGRGQRSAQSGGGQAGGAGTAGKGDPAGVGGARGGAGSPG</sequence>
<dbReference type="EMBL" id="PVNE01000004">
    <property type="protein sequence ID" value="PRX41834.1"/>
    <property type="molecule type" value="Genomic_DNA"/>
</dbReference>
<dbReference type="Proteomes" id="UP000237797">
    <property type="component" value="Unassembled WGS sequence"/>
</dbReference>
<dbReference type="Gene3D" id="3.40.50.300">
    <property type="entry name" value="P-loop containing nucleotide triphosphate hydrolases"/>
    <property type="match status" value="1"/>
</dbReference>
<dbReference type="GO" id="GO:0006302">
    <property type="term" value="P:double-strand break repair"/>
    <property type="evidence" value="ECO:0007669"/>
    <property type="project" value="InterPro"/>
</dbReference>
<evidence type="ECO:0000256" key="1">
    <source>
        <dbReference type="ARBA" id="ARBA00006930"/>
    </source>
</evidence>
<keyword evidence="8" id="KW-1185">Reference proteome</keyword>
<evidence type="ECO:0000259" key="6">
    <source>
        <dbReference type="Pfam" id="PF13476"/>
    </source>
</evidence>
<feature type="compositionally biased region" description="Gly residues" evidence="5">
    <location>
        <begin position="508"/>
        <end position="538"/>
    </location>
</feature>
<feature type="coiled-coil region" evidence="4">
    <location>
        <begin position="200"/>
        <end position="233"/>
    </location>
</feature>
<dbReference type="InterPro" id="IPR027417">
    <property type="entry name" value="P-loop_NTPase"/>
</dbReference>
<dbReference type="AlphaFoldDB" id="A0A2T0LHJ4"/>
<evidence type="ECO:0000313" key="8">
    <source>
        <dbReference type="Proteomes" id="UP000237797"/>
    </source>
</evidence>
<accession>A0A2T0LHJ4</accession>
<evidence type="ECO:0000256" key="3">
    <source>
        <dbReference type="ARBA" id="ARBA00013368"/>
    </source>
</evidence>
<dbReference type="GO" id="GO:0016887">
    <property type="term" value="F:ATP hydrolysis activity"/>
    <property type="evidence" value="ECO:0007669"/>
    <property type="project" value="InterPro"/>
</dbReference>
<evidence type="ECO:0000256" key="2">
    <source>
        <dbReference type="ARBA" id="ARBA00011322"/>
    </source>
</evidence>
<dbReference type="SUPFAM" id="SSF75712">
    <property type="entry name" value="Rad50 coiled-coil Zn hook"/>
    <property type="match status" value="1"/>
</dbReference>
<evidence type="ECO:0000256" key="4">
    <source>
        <dbReference type="SAM" id="Coils"/>
    </source>
</evidence>
<keyword evidence="4" id="KW-0175">Coiled coil</keyword>
<dbReference type="PANTHER" id="PTHR32114:SF2">
    <property type="entry name" value="ABC TRANSPORTER ABCH.3"/>
    <property type="match status" value="1"/>
</dbReference>
<dbReference type="InterPro" id="IPR038729">
    <property type="entry name" value="Rad50/SbcC_AAA"/>
</dbReference>
<feature type="domain" description="Rad50/SbcC-type AAA" evidence="6">
    <location>
        <begin position="7"/>
        <end position="239"/>
    </location>
</feature>
<reference evidence="7 8" key="1">
    <citation type="submission" date="2018-03" db="EMBL/GenBank/DDBJ databases">
        <title>Genomic Encyclopedia of Archaeal and Bacterial Type Strains, Phase II (KMG-II): from individual species to whole genera.</title>
        <authorList>
            <person name="Goeker M."/>
        </authorList>
    </citation>
    <scope>NUCLEOTIDE SEQUENCE [LARGE SCALE GENOMIC DNA]</scope>
    <source>
        <strain evidence="7 8">DSM 44946</strain>
    </source>
</reference>
<organism evidence="7 8">
    <name type="scientific">Planifilum fimeticola</name>
    <dbReference type="NCBI Taxonomy" id="201975"/>
    <lineage>
        <taxon>Bacteria</taxon>
        <taxon>Bacillati</taxon>
        <taxon>Bacillota</taxon>
        <taxon>Bacilli</taxon>
        <taxon>Bacillales</taxon>
        <taxon>Thermoactinomycetaceae</taxon>
        <taxon>Planifilum</taxon>
    </lineage>
</organism>
<dbReference type="SUPFAM" id="SSF52540">
    <property type="entry name" value="P-loop containing nucleoside triphosphate hydrolases"/>
    <property type="match status" value="1"/>
</dbReference>
<proteinExistence type="inferred from homology"/>
<feature type="compositionally biased region" description="Low complexity" evidence="5">
    <location>
        <begin position="496"/>
        <end position="507"/>
    </location>
</feature>
<dbReference type="Pfam" id="PF13476">
    <property type="entry name" value="AAA_23"/>
    <property type="match status" value="1"/>
</dbReference>
<evidence type="ECO:0000313" key="7">
    <source>
        <dbReference type="EMBL" id="PRX41834.1"/>
    </source>
</evidence>
<gene>
    <name evidence="7" type="ORF">CLV97_10474</name>
</gene>
<dbReference type="RefSeq" id="WP_106344220.1">
    <property type="nucleotide sequence ID" value="NZ_PVNE01000004.1"/>
</dbReference>
<comment type="subunit">
    <text evidence="2">Heterodimer of SbcC and SbcD.</text>
</comment>
<name>A0A2T0LHJ4_9BACL</name>